<evidence type="ECO:0000313" key="7">
    <source>
        <dbReference type="EMBL" id="CAF0807749.1"/>
    </source>
</evidence>
<dbReference type="Proteomes" id="UP000663864">
    <property type="component" value="Unassembled WGS sequence"/>
</dbReference>
<evidence type="ECO:0000256" key="4">
    <source>
        <dbReference type="ARBA" id="ARBA00022989"/>
    </source>
</evidence>
<dbReference type="AlphaFoldDB" id="A0A813T1W2"/>
<dbReference type="GO" id="GO:0002115">
    <property type="term" value="P:store-operated calcium entry"/>
    <property type="evidence" value="ECO:0007669"/>
    <property type="project" value="TreeGrafter"/>
</dbReference>
<dbReference type="InterPro" id="IPR012446">
    <property type="entry name" value="CRAC_channel"/>
</dbReference>
<feature type="transmembrane region" description="Helical" evidence="6">
    <location>
        <begin position="149"/>
        <end position="172"/>
    </location>
</feature>
<evidence type="ECO:0000256" key="3">
    <source>
        <dbReference type="ARBA" id="ARBA00022692"/>
    </source>
</evidence>
<evidence type="ECO:0000256" key="6">
    <source>
        <dbReference type="SAM" id="Phobius"/>
    </source>
</evidence>
<sequence length="248" mass="27967">MWCIAPSIKRKSGEVYRNDNDDVNDDSEHNDNYLNFIDSLYKEDRRLHNLLYRKSKLESVNQTSALLSGFAIVAIVELSLDSYKENKNSEGLIISYAIISCLLVGSHLLALLMSMCILPELKSVIRQSDFWINNENTKPLSSLNIYIEIAWIISTGFGLFLFIIELCIIFWIKVSGFSQTAAIAALITLGLVGCPFILFAVGFYFIVARAKVYLYETDLEVIERGAIADGLFMTTPTNPRTIDIEENP</sequence>
<feature type="transmembrane region" description="Helical" evidence="6">
    <location>
        <begin position="92"/>
        <end position="118"/>
    </location>
</feature>
<evidence type="ECO:0000256" key="5">
    <source>
        <dbReference type="ARBA" id="ARBA00023136"/>
    </source>
</evidence>
<evidence type="ECO:0000313" key="9">
    <source>
        <dbReference type="Proteomes" id="UP000663864"/>
    </source>
</evidence>
<protein>
    <submittedName>
        <fullName evidence="7">Uncharacterized protein</fullName>
    </submittedName>
</protein>
<dbReference type="Proteomes" id="UP000663836">
    <property type="component" value="Unassembled WGS sequence"/>
</dbReference>
<keyword evidence="4 6" id="KW-1133">Transmembrane helix</keyword>
<dbReference type="InterPro" id="IPR038350">
    <property type="entry name" value="Orai_sf"/>
</dbReference>
<proteinExistence type="inferred from homology"/>
<dbReference type="EMBL" id="CAJNOT010000056">
    <property type="protein sequence ID" value="CAF0807749.1"/>
    <property type="molecule type" value="Genomic_DNA"/>
</dbReference>
<dbReference type="GO" id="GO:0015279">
    <property type="term" value="F:store-operated calcium channel activity"/>
    <property type="evidence" value="ECO:0007669"/>
    <property type="project" value="TreeGrafter"/>
</dbReference>
<evidence type="ECO:0000313" key="8">
    <source>
        <dbReference type="EMBL" id="CAF3906023.1"/>
    </source>
</evidence>
<comment type="subcellular location">
    <subcellularLocation>
        <location evidence="1">Membrane</location>
        <topology evidence="1">Multi-pass membrane protein</topology>
    </subcellularLocation>
</comment>
<gene>
    <name evidence="8" type="ORF">JBS370_LOCUS21139</name>
    <name evidence="7" type="ORF">ZHD862_LOCUS2752</name>
</gene>
<accession>A0A813T1W2</accession>
<reference evidence="7" key="1">
    <citation type="submission" date="2021-02" db="EMBL/GenBank/DDBJ databases">
        <authorList>
            <person name="Nowell W R."/>
        </authorList>
    </citation>
    <scope>NUCLEOTIDE SEQUENCE</scope>
</reference>
<dbReference type="GO" id="GO:0016020">
    <property type="term" value="C:membrane"/>
    <property type="evidence" value="ECO:0007669"/>
    <property type="project" value="UniProtKB-SubCell"/>
</dbReference>
<organism evidence="7 9">
    <name type="scientific">Rotaria sordida</name>
    <dbReference type="NCBI Taxonomy" id="392033"/>
    <lineage>
        <taxon>Eukaryota</taxon>
        <taxon>Metazoa</taxon>
        <taxon>Spiralia</taxon>
        <taxon>Gnathifera</taxon>
        <taxon>Rotifera</taxon>
        <taxon>Eurotatoria</taxon>
        <taxon>Bdelloidea</taxon>
        <taxon>Philodinida</taxon>
        <taxon>Philodinidae</taxon>
        <taxon>Rotaria</taxon>
    </lineage>
</organism>
<evidence type="ECO:0000256" key="1">
    <source>
        <dbReference type="ARBA" id="ARBA00004141"/>
    </source>
</evidence>
<dbReference type="EMBL" id="CAJOBD010002757">
    <property type="protein sequence ID" value="CAF3906023.1"/>
    <property type="molecule type" value="Genomic_DNA"/>
</dbReference>
<comment type="caution">
    <text evidence="7">The sequence shown here is derived from an EMBL/GenBank/DDBJ whole genome shotgun (WGS) entry which is preliminary data.</text>
</comment>
<feature type="transmembrane region" description="Helical" evidence="6">
    <location>
        <begin position="184"/>
        <end position="207"/>
    </location>
</feature>
<dbReference type="PANTHER" id="PTHR31501">
    <property type="entry name" value="CALCIUM RELEASE-ACTIVATED CALCIUM CHANNEL PROTEIN 1"/>
    <property type="match status" value="1"/>
</dbReference>
<keyword evidence="5 6" id="KW-0472">Membrane</keyword>
<dbReference type="Gene3D" id="1.20.140.140">
    <property type="entry name" value="Calcium release-activated calcium channel protein Orai"/>
    <property type="match status" value="1"/>
</dbReference>
<dbReference type="PANTHER" id="PTHR31501:SF7">
    <property type="entry name" value="CALCIUM RELEASE-ACTIVATED CALCIUM CHANNEL PROTEIN 1"/>
    <property type="match status" value="1"/>
</dbReference>
<comment type="similarity">
    <text evidence="2">Belongs to the Orai family.</text>
</comment>
<name>A0A813T1W2_9BILA</name>
<keyword evidence="3 6" id="KW-0812">Transmembrane</keyword>
<evidence type="ECO:0000256" key="2">
    <source>
        <dbReference type="ARBA" id="ARBA00008062"/>
    </source>
</evidence>
<dbReference type="Pfam" id="PF07856">
    <property type="entry name" value="Orai-1"/>
    <property type="match status" value="1"/>
</dbReference>